<gene>
    <name evidence="1" type="ORF">POPTR_008G186450</name>
</gene>
<keyword evidence="2" id="KW-1185">Reference proteome</keyword>
<evidence type="ECO:0000313" key="2">
    <source>
        <dbReference type="Proteomes" id="UP000006729"/>
    </source>
</evidence>
<accession>A0A3N7G842</accession>
<reference evidence="1 2" key="1">
    <citation type="journal article" date="2006" name="Science">
        <title>The genome of black cottonwood, Populus trichocarpa (Torr. &amp; Gray).</title>
        <authorList>
            <person name="Tuskan G.A."/>
            <person name="Difazio S."/>
            <person name="Jansson S."/>
            <person name="Bohlmann J."/>
            <person name="Grigoriev I."/>
            <person name="Hellsten U."/>
            <person name="Putnam N."/>
            <person name="Ralph S."/>
            <person name="Rombauts S."/>
            <person name="Salamov A."/>
            <person name="Schein J."/>
            <person name="Sterck L."/>
            <person name="Aerts A."/>
            <person name="Bhalerao R.R."/>
            <person name="Bhalerao R.P."/>
            <person name="Blaudez D."/>
            <person name="Boerjan W."/>
            <person name="Brun A."/>
            <person name="Brunner A."/>
            <person name="Busov V."/>
            <person name="Campbell M."/>
            <person name="Carlson J."/>
            <person name="Chalot M."/>
            <person name="Chapman J."/>
            <person name="Chen G.L."/>
            <person name="Cooper D."/>
            <person name="Coutinho P.M."/>
            <person name="Couturier J."/>
            <person name="Covert S."/>
            <person name="Cronk Q."/>
            <person name="Cunningham R."/>
            <person name="Davis J."/>
            <person name="Degroeve S."/>
            <person name="Dejardin A."/>
            <person name="Depamphilis C."/>
            <person name="Detter J."/>
            <person name="Dirks B."/>
            <person name="Dubchak I."/>
            <person name="Duplessis S."/>
            <person name="Ehlting J."/>
            <person name="Ellis B."/>
            <person name="Gendler K."/>
            <person name="Goodstein D."/>
            <person name="Gribskov M."/>
            <person name="Grimwood J."/>
            <person name="Groover A."/>
            <person name="Gunter L."/>
            <person name="Hamberger B."/>
            <person name="Heinze B."/>
            <person name="Helariutta Y."/>
            <person name="Henrissat B."/>
            <person name="Holligan D."/>
            <person name="Holt R."/>
            <person name="Huang W."/>
            <person name="Islam-Faridi N."/>
            <person name="Jones S."/>
            <person name="Jones-Rhoades M."/>
            <person name="Jorgensen R."/>
            <person name="Joshi C."/>
            <person name="Kangasjarvi J."/>
            <person name="Karlsson J."/>
            <person name="Kelleher C."/>
            <person name="Kirkpatrick R."/>
            <person name="Kirst M."/>
            <person name="Kohler A."/>
            <person name="Kalluri U."/>
            <person name="Larimer F."/>
            <person name="Leebens-Mack J."/>
            <person name="Leple J.C."/>
            <person name="Locascio P."/>
            <person name="Lou Y."/>
            <person name="Lucas S."/>
            <person name="Martin F."/>
            <person name="Montanini B."/>
            <person name="Napoli C."/>
            <person name="Nelson D.R."/>
            <person name="Nelson C."/>
            <person name="Nieminen K."/>
            <person name="Nilsson O."/>
            <person name="Pereda V."/>
            <person name="Peter G."/>
            <person name="Philippe R."/>
            <person name="Pilate G."/>
            <person name="Poliakov A."/>
            <person name="Razumovskaya J."/>
            <person name="Richardson P."/>
            <person name="Rinaldi C."/>
            <person name="Ritland K."/>
            <person name="Rouze P."/>
            <person name="Ryaboy D."/>
            <person name="Schmutz J."/>
            <person name="Schrader J."/>
            <person name="Segerman B."/>
            <person name="Shin H."/>
            <person name="Siddiqui A."/>
            <person name="Sterky F."/>
            <person name="Terry A."/>
            <person name="Tsai C.J."/>
            <person name="Uberbacher E."/>
            <person name="Unneberg P."/>
            <person name="Vahala J."/>
            <person name="Wall K."/>
            <person name="Wessler S."/>
            <person name="Yang G."/>
            <person name="Yin T."/>
            <person name="Douglas C."/>
            <person name="Marra M."/>
            <person name="Sandberg G."/>
            <person name="Van de Peer Y."/>
            <person name="Rokhsar D."/>
        </authorList>
    </citation>
    <scope>NUCLEOTIDE SEQUENCE [LARGE SCALE GENOMIC DNA]</scope>
    <source>
        <strain evidence="2">cv. Nisqually</strain>
    </source>
</reference>
<protein>
    <submittedName>
        <fullName evidence="1">Uncharacterized protein</fullName>
    </submittedName>
</protein>
<dbReference type="EMBL" id="CM009297">
    <property type="protein sequence ID" value="RQO94901.1"/>
    <property type="molecule type" value="Genomic_DNA"/>
</dbReference>
<dbReference type="InParanoid" id="A0A3N7G842"/>
<proteinExistence type="predicted"/>
<dbReference type="AlphaFoldDB" id="A0A3N7G842"/>
<organism evidence="1 2">
    <name type="scientific">Populus trichocarpa</name>
    <name type="common">Western balsam poplar</name>
    <name type="synonym">Populus balsamifera subsp. trichocarpa</name>
    <dbReference type="NCBI Taxonomy" id="3694"/>
    <lineage>
        <taxon>Eukaryota</taxon>
        <taxon>Viridiplantae</taxon>
        <taxon>Streptophyta</taxon>
        <taxon>Embryophyta</taxon>
        <taxon>Tracheophyta</taxon>
        <taxon>Spermatophyta</taxon>
        <taxon>Magnoliopsida</taxon>
        <taxon>eudicotyledons</taxon>
        <taxon>Gunneridae</taxon>
        <taxon>Pentapetalae</taxon>
        <taxon>rosids</taxon>
        <taxon>fabids</taxon>
        <taxon>Malpighiales</taxon>
        <taxon>Salicaceae</taxon>
        <taxon>Saliceae</taxon>
        <taxon>Populus</taxon>
    </lineage>
</organism>
<name>A0A3N7G842_POPTR</name>
<evidence type="ECO:0000313" key="1">
    <source>
        <dbReference type="EMBL" id="RQO94901.1"/>
    </source>
</evidence>
<sequence>MIHYHQCQSLSQSGRKPFMQENKGLNVIYLLQLLKYEVGKIMMLKFEVMITCSEC</sequence>
<dbReference type="Proteomes" id="UP000006729">
    <property type="component" value="Chromosome 8"/>
</dbReference>